<accession>A0A7S2YJD2</accession>
<dbReference type="PROSITE" id="PS50118">
    <property type="entry name" value="HMG_BOX_2"/>
    <property type="match status" value="1"/>
</dbReference>
<dbReference type="InterPro" id="IPR009071">
    <property type="entry name" value="HMG_box_dom"/>
</dbReference>
<feature type="region of interest" description="Disordered" evidence="2">
    <location>
        <begin position="1"/>
        <end position="33"/>
    </location>
</feature>
<keyword evidence="1" id="KW-0539">Nucleus</keyword>
<evidence type="ECO:0000313" key="4">
    <source>
        <dbReference type="EMBL" id="CAD9979717.1"/>
    </source>
</evidence>
<sequence length="254" mass="28394">MIMNNNNCKMNADASTEFPPPPPSPPADVLAPKPRRSMSSYNLYFQVIRRRILASRSDPSRDFDSRGLDRPISPEELSQVLKSNVNKPKRKHRKTHGAISFKILTLTIAALWKEVDLETKRMLDVCAAREKSRYKEDMKVWKQAEATFNARAAASMTKASSISLCCAPEEKIGPGMMPTPCPALPRQVSAVSSSSSSSSQYCRGAVQESQSELDNELAHNTTIVCHVLKRDIANGIDLFQPMEEQDMDLLFDDY</sequence>
<dbReference type="SUPFAM" id="SSF47095">
    <property type="entry name" value="HMG-box"/>
    <property type="match status" value="1"/>
</dbReference>
<evidence type="ECO:0000256" key="2">
    <source>
        <dbReference type="SAM" id="MobiDB-lite"/>
    </source>
</evidence>
<feature type="domain" description="HMG box" evidence="3">
    <location>
        <begin position="34"/>
        <end position="142"/>
    </location>
</feature>
<organism evidence="4">
    <name type="scientific">Entomoneis paludosa</name>
    <dbReference type="NCBI Taxonomy" id="265537"/>
    <lineage>
        <taxon>Eukaryota</taxon>
        <taxon>Sar</taxon>
        <taxon>Stramenopiles</taxon>
        <taxon>Ochrophyta</taxon>
        <taxon>Bacillariophyta</taxon>
        <taxon>Bacillariophyceae</taxon>
        <taxon>Bacillariophycidae</taxon>
        <taxon>Entomoneidaceae</taxon>
        <taxon>Entomoneis</taxon>
    </lineage>
</organism>
<name>A0A7S2YJD2_9STRA</name>
<keyword evidence="1" id="KW-0238">DNA-binding</keyword>
<dbReference type="EMBL" id="HBHT01028430">
    <property type="protein sequence ID" value="CAD9979717.1"/>
    <property type="molecule type" value="Transcribed_RNA"/>
</dbReference>
<dbReference type="GO" id="GO:0005634">
    <property type="term" value="C:nucleus"/>
    <property type="evidence" value="ECO:0007669"/>
    <property type="project" value="UniProtKB-UniRule"/>
</dbReference>
<gene>
    <name evidence="4" type="ORF">APAL1065_LOCUS19098</name>
</gene>
<proteinExistence type="predicted"/>
<evidence type="ECO:0000256" key="1">
    <source>
        <dbReference type="PROSITE-ProRule" id="PRU00267"/>
    </source>
</evidence>
<reference evidence="4" key="1">
    <citation type="submission" date="2021-01" db="EMBL/GenBank/DDBJ databases">
        <authorList>
            <person name="Corre E."/>
            <person name="Pelletier E."/>
            <person name="Niang G."/>
            <person name="Scheremetjew M."/>
            <person name="Finn R."/>
            <person name="Kale V."/>
            <person name="Holt S."/>
            <person name="Cochrane G."/>
            <person name="Meng A."/>
            <person name="Brown T."/>
            <person name="Cohen L."/>
        </authorList>
    </citation>
    <scope>NUCLEOTIDE SEQUENCE</scope>
    <source>
        <strain evidence="4">CCMP125</strain>
    </source>
</reference>
<dbReference type="InterPro" id="IPR036910">
    <property type="entry name" value="HMG_box_dom_sf"/>
</dbReference>
<feature type="DNA-binding region" description="HMG box" evidence="1">
    <location>
        <begin position="34"/>
        <end position="142"/>
    </location>
</feature>
<dbReference type="GO" id="GO:0003677">
    <property type="term" value="F:DNA binding"/>
    <property type="evidence" value="ECO:0007669"/>
    <property type="project" value="UniProtKB-UniRule"/>
</dbReference>
<dbReference type="Gene3D" id="1.10.30.10">
    <property type="entry name" value="High mobility group box domain"/>
    <property type="match status" value="1"/>
</dbReference>
<dbReference type="AlphaFoldDB" id="A0A7S2YJD2"/>
<evidence type="ECO:0000259" key="3">
    <source>
        <dbReference type="PROSITE" id="PS50118"/>
    </source>
</evidence>
<protein>
    <recommendedName>
        <fullName evidence="3">HMG box domain-containing protein</fullName>
    </recommendedName>
</protein>